<evidence type="ECO:0000313" key="2">
    <source>
        <dbReference type="Proteomes" id="UP000540685"/>
    </source>
</evidence>
<reference evidence="1 2" key="1">
    <citation type="submission" date="2020-08" db="EMBL/GenBank/DDBJ databases">
        <title>Sequencing the genomes of 1000 actinobacteria strains.</title>
        <authorList>
            <person name="Klenk H.-P."/>
        </authorList>
    </citation>
    <scope>NUCLEOTIDE SEQUENCE [LARGE SCALE GENOMIC DNA]</scope>
    <source>
        <strain evidence="1 2">DSM 46887</strain>
    </source>
</reference>
<comment type="caution">
    <text evidence="1">The sequence shown here is derived from an EMBL/GenBank/DDBJ whole genome shotgun (WGS) entry which is preliminary data.</text>
</comment>
<dbReference type="Gene3D" id="1.10.274.110">
    <property type="match status" value="1"/>
</dbReference>
<protein>
    <submittedName>
        <fullName evidence="1">Uncharacterized protein</fullName>
    </submittedName>
</protein>
<evidence type="ECO:0000313" key="1">
    <source>
        <dbReference type="EMBL" id="MBB5823758.1"/>
    </source>
</evidence>
<dbReference type="InterPro" id="IPR038500">
    <property type="entry name" value="Antitermination_sf"/>
</dbReference>
<dbReference type="InterPro" id="IPR036410">
    <property type="entry name" value="HSP_DnaJ_Cys-rich_dom_sf"/>
</dbReference>
<dbReference type="RefSeq" id="WP_184538085.1">
    <property type="nucleotide sequence ID" value="NZ_JACHMP010000002.1"/>
</dbReference>
<proteinExistence type="predicted"/>
<sequence length="87" mass="9177">MDEEKPTVSVYHVIPSNDAVTRLLNRERGFPVPPHPAAQASSTKRCGSCGGAGRYNVHTEEKKDGKTVITVVSRPCGTCGGSGRVPA</sequence>
<dbReference type="SUPFAM" id="SSF57938">
    <property type="entry name" value="DnaJ/Hsp40 cysteine-rich domain"/>
    <property type="match status" value="1"/>
</dbReference>
<dbReference type="EMBL" id="JACHMP010000002">
    <property type="protein sequence ID" value="MBB5823758.1"/>
    <property type="molecule type" value="Genomic_DNA"/>
</dbReference>
<gene>
    <name evidence="1" type="ORF">F4562_006907</name>
</gene>
<name>A0A7W9IN33_9ACTN</name>
<accession>A0A7W9IN33</accession>
<dbReference type="Proteomes" id="UP000540685">
    <property type="component" value="Unassembled WGS sequence"/>
</dbReference>
<keyword evidence="2" id="KW-1185">Reference proteome</keyword>
<organism evidence="1 2">
    <name type="scientific">Streptosporangium becharense</name>
    <dbReference type="NCBI Taxonomy" id="1816182"/>
    <lineage>
        <taxon>Bacteria</taxon>
        <taxon>Bacillati</taxon>
        <taxon>Actinomycetota</taxon>
        <taxon>Actinomycetes</taxon>
        <taxon>Streptosporangiales</taxon>
        <taxon>Streptosporangiaceae</taxon>
        <taxon>Streptosporangium</taxon>
    </lineage>
</organism>
<dbReference type="AlphaFoldDB" id="A0A7W9IN33"/>